<dbReference type="STRING" id="223184.AS25_05425"/>
<evidence type="ECO:0000256" key="6">
    <source>
        <dbReference type="ARBA" id="ARBA00035292"/>
    </source>
</evidence>
<evidence type="ECO:0000259" key="8">
    <source>
        <dbReference type="PROSITE" id="PS00651"/>
    </source>
</evidence>
<keyword evidence="5 7" id="KW-0687">Ribonucleoprotein</keyword>
<evidence type="ECO:0000256" key="7">
    <source>
        <dbReference type="HAMAP-Rule" id="MF_00503"/>
    </source>
</evidence>
<dbReference type="PROSITE" id="PS00651">
    <property type="entry name" value="RIBOSOMAL_L9"/>
    <property type="match status" value="1"/>
</dbReference>
<comment type="caution">
    <text evidence="9">The sequence shown here is derived from an EMBL/GenBank/DDBJ whole genome shotgun (WGS) entry which is preliminary data.</text>
</comment>
<dbReference type="GO" id="GO:0006412">
    <property type="term" value="P:translation"/>
    <property type="evidence" value="ECO:0007669"/>
    <property type="project" value="UniProtKB-UniRule"/>
</dbReference>
<dbReference type="InterPro" id="IPR036791">
    <property type="entry name" value="Ribosomal_bL9_C_sf"/>
</dbReference>
<dbReference type="InterPro" id="IPR020069">
    <property type="entry name" value="Ribosomal_bL9_C"/>
</dbReference>
<dbReference type="GO" id="GO:1990904">
    <property type="term" value="C:ribonucleoprotein complex"/>
    <property type="evidence" value="ECO:0007669"/>
    <property type="project" value="UniProtKB-KW"/>
</dbReference>
<dbReference type="GeneID" id="93241652"/>
<keyword evidence="3 7" id="KW-0694">RNA-binding</keyword>
<evidence type="ECO:0000256" key="1">
    <source>
        <dbReference type="ARBA" id="ARBA00010605"/>
    </source>
</evidence>
<dbReference type="SUPFAM" id="SSF55653">
    <property type="entry name" value="Ribosomal protein L9 C-domain"/>
    <property type="match status" value="1"/>
</dbReference>
<dbReference type="RefSeq" id="WP_035962847.1">
    <property type="nucleotide sequence ID" value="NZ_BMZV01000001.1"/>
</dbReference>
<accession>A0A0B0DEU7</accession>
<protein>
    <recommendedName>
        <fullName evidence="6 7">Large ribosomal subunit protein bL9</fullName>
    </recommendedName>
</protein>
<comment type="similarity">
    <text evidence="1 7">Belongs to the bacterial ribosomal protein bL9 family.</text>
</comment>
<keyword evidence="4 7" id="KW-0689">Ribosomal protein</keyword>
<evidence type="ECO:0000256" key="4">
    <source>
        <dbReference type="ARBA" id="ARBA00022980"/>
    </source>
</evidence>
<gene>
    <name evidence="7" type="primary">rplI</name>
    <name evidence="9" type="ORF">AS25_05425</name>
</gene>
<keyword evidence="2 7" id="KW-0699">rRNA-binding</keyword>
<dbReference type="PANTHER" id="PTHR21368">
    <property type="entry name" value="50S RIBOSOMAL PROTEIN L9"/>
    <property type="match status" value="1"/>
</dbReference>
<dbReference type="FunFam" id="3.40.5.10:FF:000003">
    <property type="entry name" value="50S ribosomal protein L9"/>
    <property type="match status" value="1"/>
</dbReference>
<dbReference type="Gene3D" id="3.40.5.10">
    <property type="entry name" value="Ribosomal protein L9, N-terminal domain"/>
    <property type="match status" value="1"/>
</dbReference>
<dbReference type="EMBL" id="JROM01000017">
    <property type="protein sequence ID" value="KHE74712.1"/>
    <property type="molecule type" value="Genomic_DNA"/>
</dbReference>
<dbReference type="Proteomes" id="UP000030664">
    <property type="component" value="Unassembled WGS sequence"/>
</dbReference>
<organism evidence="9 10">
    <name type="scientific">Kocuria marina</name>
    <dbReference type="NCBI Taxonomy" id="223184"/>
    <lineage>
        <taxon>Bacteria</taxon>
        <taxon>Bacillati</taxon>
        <taxon>Actinomycetota</taxon>
        <taxon>Actinomycetes</taxon>
        <taxon>Micrococcales</taxon>
        <taxon>Micrococcaceae</taxon>
        <taxon>Kocuria</taxon>
    </lineage>
</organism>
<dbReference type="SUPFAM" id="SSF55658">
    <property type="entry name" value="L9 N-domain-like"/>
    <property type="match status" value="1"/>
</dbReference>
<proteinExistence type="inferred from homology"/>
<name>A0A0B0DEU7_9MICC</name>
<dbReference type="GO" id="GO:0003735">
    <property type="term" value="F:structural constituent of ribosome"/>
    <property type="evidence" value="ECO:0007669"/>
    <property type="project" value="InterPro"/>
</dbReference>
<dbReference type="InterPro" id="IPR020070">
    <property type="entry name" value="Ribosomal_bL9_N"/>
</dbReference>
<dbReference type="Pfam" id="PF03948">
    <property type="entry name" value="Ribosomal_L9_C"/>
    <property type="match status" value="1"/>
</dbReference>
<dbReference type="eggNOG" id="COG0359">
    <property type="taxonomic scope" value="Bacteria"/>
</dbReference>
<reference evidence="9 10" key="1">
    <citation type="submission" date="2014-09" db="EMBL/GenBank/DDBJ databases">
        <title>High-quality draft genome sequence of Kocuria marina SO9-6, an actinobacterium isolated from a copper mine.</title>
        <authorList>
            <person name="Castro D.B."/>
            <person name="Pereira L.B."/>
            <person name="Silva M.V."/>
            <person name="Silva B.P."/>
            <person name="Zanardi B.R."/>
            <person name="Carlos C."/>
            <person name="Belgini D.R."/>
            <person name="Limache E.G."/>
            <person name="Lacerda G.V."/>
            <person name="Nery M.B."/>
            <person name="Gomes M.B."/>
            <person name="Souza S."/>
            <person name="Silva T.M."/>
            <person name="Rodrigues V.D."/>
            <person name="Paulino L.C."/>
            <person name="Vicentini R."/>
            <person name="Ferraz L.F."/>
            <person name="Ottoboni L.M."/>
        </authorList>
    </citation>
    <scope>NUCLEOTIDE SEQUENCE [LARGE SCALE GENOMIC DNA]</scope>
    <source>
        <strain evidence="9 10">SO9-6</strain>
    </source>
</reference>
<comment type="function">
    <text evidence="7">Binds to the 23S rRNA.</text>
</comment>
<evidence type="ECO:0000256" key="5">
    <source>
        <dbReference type="ARBA" id="ARBA00023274"/>
    </source>
</evidence>
<dbReference type="NCBIfam" id="TIGR00158">
    <property type="entry name" value="L9"/>
    <property type="match status" value="1"/>
</dbReference>
<dbReference type="Pfam" id="PF01281">
    <property type="entry name" value="Ribosomal_L9_N"/>
    <property type="match status" value="1"/>
</dbReference>
<dbReference type="InterPro" id="IPR020594">
    <property type="entry name" value="Ribosomal_bL9_bac/chp"/>
</dbReference>
<feature type="domain" description="Ribosomal protein L9" evidence="8">
    <location>
        <begin position="14"/>
        <end position="41"/>
    </location>
</feature>
<dbReference type="AlphaFoldDB" id="A0A0B0DEU7"/>
<dbReference type="GO" id="GO:0019843">
    <property type="term" value="F:rRNA binding"/>
    <property type="evidence" value="ECO:0007669"/>
    <property type="project" value="UniProtKB-UniRule"/>
</dbReference>
<evidence type="ECO:0000256" key="2">
    <source>
        <dbReference type="ARBA" id="ARBA00022730"/>
    </source>
</evidence>
<evidence type="ECO:0000313" key="10">
    <source>
        <dbReference type="Proteomes" id="UP000030664"/>
    </source>
</evidence>
<dbReference type="Gene3D" id="3.10.430.100">
    <property type="entry name" value="Ribosomal protein L9, C-terminal domain"/>
    <property type="match status" value="1"/>
</dbReference>
<sequence>MAKIILTQEVSGLGSAGDVVDVKNGYARNFLFPRGFATPWTRGAEKQIDSIKQARAARELSSLEDAQALAAKLTSTTLTVPVKSGAEGRLFGTVRAGDIASAVETAGLGSIDKRRVDLTQRIKTTGVYQAVIHLHEDVNANVEFEVVPA</sequence>
<dbReference type="InterPro" id="IPR036935">
    <property type="entry name" value="Ribosomal_bL9_N_sf"/>
</dbReference>
<evidence type="ECO:0000256" key="3">
    <source>
        <dbReference type="ARBA" id="ARBA00022884"/>
    </source>
</evidence>
<dbReference type="HAMAP" id="MF_00503">
    <property type="entry name" value="Ribosomal_bL9"/>
    <property type="match status" value="1"/>
</dbReference>
<dbReference type="InterPro" id="IPR009027">
    <property type="entry name" value="Ribosomal_bL9/RNase_H1_N"/>
</dbReference>
<evidence type="ECO:0000313" key="9">
    <source>
        <dbReference type="EMBL" id="KHE74712.1"/>
    </source>
</evidence>
<dbReference type="GO" id="GO:0005840">
    <property type="term" value="C:ribosome"/>
    <property type="evidence" value="ECO:0007669"/>
    <property type="project" value="UniProtKB-KW"/>
</dbReference>
<dbReference type="InterPro" id="IPR000244">
    <property type="entry name" value="Ribosomal_bL9"/>
</dbReference>